<name>A0ACD3AQA1_9AGAR</name>
<gene>
    <name evidence="1" type="ORF">BDN72DRAFT_822133</name>
</gene>
<reference evidence="1 2" key="1">
    <citation type="journal article" date="2019" name="Nat. Ecol. Evol.">
        <title>Megaphylogeny resolves global patterns of mushroom evolution.</title>
        <authorList>
            <person name="Varga T."/>
            <person name="Krizsan K."/>
            <person name="Foldi C."/>
            <person name="Dima B."/>
            <person name="Sanchez-Garcia M."/>
            <person name="Sanchez-Ramirez S."/>
            <person name="Szollosi G.J."/>
            <person name="Szarkandi J.G."/>
            <person name="Papp V."/>
            <person name="Albert L."/>
            <person name="Andreopoulos W."/>
            <person name="Angelini C."/>
            <person name="Antonin V."/>
            <person name="Barry K.W."/>
            <person name="Bougher N.L."/>
            <person name="Buchanan P."/>
            <person name="Buyck B."/>
            <person name="Bense V."/>
            <person name="Catcheside P."/>
            <person name="Chovatia M."/>
            <person name="Cooper J."/>
            <person name="Damon W."/>
            <person name="Desjardin D."/>
            <person name="Finy P."/>
            <person name="Geml J."/>
            <person name="Haridas S."/>
            <person name="Hughes K."/>
            <person name="Justo A."/>
            <person name="Karasinski D."/>
            <person name="Kautmanova I."/>
            <person name="Kiss B."/>
            <person name="Kocsube S."/>
            <person name="Kotiranta H."/>
            <person name="LaButti K.M."/>
            <person name="Lechner B.E."/>
            <person name="Liimatainen K."/>
            <person name="Lipzen A."/>
            <person name="Lukacs Z."/>
            <person name="Mihaltcheva S."/>
            <person name="Morgado L.N."/>
            <person name="Niskanen T."/>
            <person name="Noordeloos M.E."/>
            <person name="Ohm R.A."/>
            <person name="Ortiz-Santana B."/>
            <person name="Ovrebo C."/>
            <person name="Racz N."/>
            <person name="Riley R."/>
            <person name="Savchenko A."/>
            <person name="Shiryaev A."/>
            <person name="Soop K."/>
            <person name="Spirin V."/>
            <person name="Szebenyi C."/>
            <person name="Tomsovsky M."/>
            <person name="Tulloss R.E."/>
            <person name="Uehling J."/>
            <person name="Grigoriev I.V."/>
            <person name="Vagvolgyi C."/>
            <person name="Papp T."/>
            <person name="Martin F.M."/>
            <person name="Miettinen O."/>
            <person name="Hibbett D.S."/>
            <person name="Nagy L.G."/>
        </authorList>
    </citation>
    <scope>NUCLEOTIDE SEQUENCE [LARGE SCALE GENOMIC DNA]</scope>
    <source>
        <strain evidence="1 2">NL-1719</strain>
    </source>
</reference>
<accession>A0ACD3AQA1</accession>
<dbReference type="Proteomes" id="UP000308600">
    <property type="component" value="Unassembled WGS sequence"/>
</dbReference>
<organism evidence="1 2">
    <name type="scientific">Pluteus cervinus</name>
    <dbReference type="NCBI Taxonomy" id="181527"/>
    <lineage>
        <taxon>Eukaryota</taxon>
        <taxon>Fungi</taxon>
        <taxon>Dikarya</taxon>
        <taxon>Basidiomycota</taxon>
        <taxon>Agaricomycotina</taxon>
        <taxon>Agaricomycetes</taxon>
        <taxon>Agaricomycetidae</taxon>
        <taxon>Agaricales</taxon>
        <taxon>Pluteineae</taxon>
        <taxon>Pluteaceae</taxon>
        <taxon>Pluteus</taxon>
    </lineage>
</organism>
<keyword evidence="2" id="KW-1185">Reference proteome</keyword>
<sequence>MSTSRRGAFIVIEGLDRSGKSTQADVMLDRLNASGISAKLMKFPDRTTAIGQMINAYLQSKADLDDHVIHLLFAANRWELASTITQTLESGTHVLCDRYSFSGIAFSASKSALKHKEAIPTPSSSDIPYTNPNLSYIWCRDPERGLPAPDLTLFLDISPEAASARGGYGEERYEKAEMQARVREVFGQIGNEMLSHNQNEDRSEPTKDGAQPRWVVIDAGNDKTTVSKDMWAHVEPLIAGVDSPIGRLWYSDDN</sequence>
<keyword evidence="1" id="KW-0418">Kinase</keyword>
<protein>
    <submittedName>
        <fullName evidence="1">Thymidylate kinase</fullName>
    </submittedName>
</protein>
<evidence type="ECO:0000313" key="1">
    <source>
        <dbReference type="EMBL" id="TFK67721.1"/>
    </source>
</evidence>
<evidence type="ECO:0000313" key="2">
    <source>
        <dbReference type="Proteomes" id="UP000308600"/>
    </source>
</evidence>
<keyword evidence="1" id="KW-0808">Transferase</keyword>
<dbReference type="EMBL" id="ML208369">
    <property type="protein sequence ID" value="TFK67721.1"/>
    <property type="molecule type" value="Genomic_DNA"/>
</dbReference>
<proteinExistence type="predicted"/>